<dbReference type="AlphaFoldDB" id="A0A251TUA5"/>
<dbReference type="PANTHER" id="PTHR47446:SF2">
    <property type="entry name" value="RING-TYPE E3 UBIQUITIN TRANSFERASE"/>
    <property type="match status" value="1"/>
</dbReference>
<dbReference type="InterPro" id="IPR052858">
    <property type="entry name" value="E3_ubiquitin-ligase_LIN"/>
</dbReference>
<reference evidence="2 4" key="1">
    <citation type="journal article" date="2017" name="Nature">
        <title>The sunflower genome provides insights into oil metabolism, flowering and Asterid evolution.</title>
        <authorList>
            <person name="Badouin H."/>
            <person name="Gouzy J."/>
            <person name="Grassa C.J."/>
            <person name="Murat F."/>
            <person name="Staton S.E."/>
            <person name="Cottret L."/>
            <person name="Lelandais-Briere C."/>
            <person name="Owens G.L."/>
            <person name="Carrere S."/>
            <person name="Mayjonade B."/>
            <person name="Legrand L."/>
            <person name="Gill N."/>
            <person name="Kane N.C."/>
            <person name="Bowers J.E."/>
            <person name="Hubner S."/>
            <person name="Bellec A."/>
            <person name="Berard A."/>
            <person name="Berges H."/>
            <person name="Blanchet N."/>
            <person name="Boniface M.C."/>
            <person name="Brunel D."/>
            <person name="Catrice O."/>
            <person name="Chaidir N."/>
            <person name="Claudel C."/>
            <person name="Donnadieu C."/>
            <person name="Faraut T."/>
            <person name="Fievet G."/>
            <person name="Helmstetter N."/>
            <person name="King M."/>
            <person name="Knapp S.J."/>
            <person name="Lai Z."/>
            <person name="Le Paslier M.C."/>
            <person name="Lippi Y."/>
            <person name="Lorenzon L."/>
            <person name="Mandel J.R."/>
            <person name="Marage G."/>
            <person name="Marchand G."/>
            <person name="Marquand E."/>
            <person name="Bret-Mestries E."/>
            <person name="Morien E."/>
            <person name="Nambeesan S."/>
            <person name="Nguyen T."/>
            <person name="Pegot-Espagnet P."/>
            <person name="Pouilly N."/>
            <person name="Raftis F."/>
            <person name="Sallet E."/>
            <person name="Schiex T."/>
            <person name="Thomas J."/>
            <person name="Vandecasteele C."/>
            <person name="Vares D."/>
            <person name="Vear F."/>
            <person name="Vautrin S."/>
            <person name="Crespi M."/>
            <person name="Mangin B."/>
            <person name="Burke J.M."/>
            <person name="Salse J."/>
            <person name="Munos S."/>
            <person name="Vincourt P."/>
            <person name="Rieseberg L.H."/>
            <person name="Langlade N.B."/>
        </authorList>
    </citation>
    <scope>NUCLEOTIDE SEQUENCE [LARGE SCALE GENOMIC DNA]</scope>
    <source>
        <strain evidence="4">cv. SF193</strain>
        <tissue evidence="2">Leaves</tissue>
    </source>
</reference>
<dbReference type="Proteomes" id="UP000215914">
    <property type="component" value="Chromosome 9"/>
</dbReference>
<dbReference type="SUPFAM" id="SSF48371">
    <property type="entry name" value="ARM repeat"/>
    <property type="match status" value="1"/>
</dbReference>
<protein>
    <submittedName>
        <fullName evidence="3">Putative armadillo-type fold protein</fullName>
    </submittedName>
</protein>
<reference evidence="3" key="2">
    <citation type="submission" date="2017-02" db="EMBL/GenBank/DDBJ databases">
        <title>Sunflower complete genome.</title>
        <authorList>
            <person name="Langlade N."/>
            <person name="Munos S."/>
        </authorList>
    </citation>
    <scope>NUCLEOTIDE SEQUENCE [LARGE SCALE GENOMIC DNA]</scope>
    <source>
        <tissue evidence="3">Leaves</tissue>
    </source>
</reference>
<evidence type="ECO:0000313" key="4">
    <source>
        <dbReference type="Proteomes" id="UP000215914"/>
    </source>
</evidence>
<dbReference type="Gramene" id="mRNA:HanXRQr2_Chr09g0363611">
    <property type="protein sequence ID" value="CDS:HanXRQr2_Chr09g0363611.1"/>
    <property type="gene ID" value="HanXRQr2_Chr09g0363611"/>
</dbReference>
<sequence length="269" mass="30510">MSTTTILHHTTTFLHQTLSQPDHRHRIFTLLLTTLSPPLHPIITHLNLAQQTLENAITTTNSSLKSSSLRLSETLLLSHPKNPVTSFLLSLIYTLCDKHVEACVSLLELFETHPSIARTEVAPQVFEEMFLVHFVPVLEWYNEKRLRIVSSLSSNDNDDDNDESEENSVVVDSGVSCVNLLSKMNGDQALELKELERDYEEVLDENCRVFVEYFKEVLENKDGDRVIDPPDVVLEAVRKGGNDEYSRDGKSLSAEFGSENGRYNVMFVF</sequence>
<keyword evidence="4" id="KW-1185">Reference proteome</keyword>
<dbReference type="EMBL" id="MNCJ02000324">
    <property type="protein sequence ID" value="KAF5788827.1"/>
    <property type="molecule type" value="Genomic_DNA"/>
</dbReference>
<dbReference type="PANTHER" id="PTHR47446">
    <property type="entry name" value="RING-TYPE E3 UBIQUITIN TRANSFERASE"/>
    <property type="match status" value="1"/>
</dbReference>
<dbReference type="InParanoid" id="A0A251TUA5"/>
<feature type="domain" description="Putative E3 ubiquitin-protein ligase LIN N-terminal" evidence="1">
    <location>
        <begin position="87"/>
        <end position="222"/>
    </location>
</feature>
<gene>
    <name evidence="3" type="ORF">HannXRQ_Chr09g0239371</name>
    <name evidence="2" type="ORF">HanXRQr2_Chr09g0363611</name>
</gene>
<accession>A0A251TUA5</accession>
<reference evidence="2" key="3">
    <citation type="submission" date="2020-06" db="EMBL/GenBank/DDBJ databases">
        <title>Helianthus annuus Genome sequencing and assembly Release 2.</title>
        <authorList>
            <person name="Gouzy J."/>
            <person name="Langlade N."/>
            <person name="Munos S."/>
        </authorList>
    </citation>
    <scope>NUCLEOTIDE SEQUENCE</scope>
    <source>
        <tissue evidence="2">Leaves</tissue>
    </source>
</reference>
<proteinExistence type="predicted"/>
<evidence type="ECO:0000313" key="3">
    <source>
        <dbReference type="EMBL" id="OTG13551.1"/>
    </source>
</evidence>
<dbReference type="Pfam" id="PF23568">
    <property type="entry name" value="ARM_LIN"/>
    <property type="match status" value="1"/>
</dbReference>
<organism evidence="3 4">
    <name type="scientific">Helianthus annuus</name>
    <name type="common">Common sunflower</name>
    <dbReference type="NCBI Taxonomy" id="4232"/>
    <lineage>
        <taxon>Eukaryota</taxon>
        <taxon>Viridiplantae</taxon>
        <taxon>Streptophyta</taxon>
        <taxon>Embryophyta</taxon>
        <taxon>Tracheophyta</taxon>
        <taxon>Spermatophyta</taxon>
        <taxon>Magnoliopsida</taxon>
        <taxon>eudicotyledons</taxon>
        <taxon>Gunneridae</taxon>
        <taxon>Pentapetalae</taxon>
        <taxon>asterids</taxon>
        <taxon>campanulids</taxon>
        <taxon>Asterales</taxon>
        <taxon>Asteraceae</taxon>
        <taxon>Asteroideae</taxon>
        <taxon>Heliantheae alliance</taxon>
        <taxon>Heliantheae</taxon>
        <taxon>Helianthus</taxon>
    </lineage>
</organism>
<dbReference type="EMBL" id="CM007898">
    <property type="protein sequence ID" value="OTG13551.1"/>
    <property type="molecule type" value="Genomic_DNA"/>
</dbReference>
<dbReference type="InterPro" id="IPR056512">
    <property type="entry name" value="LIN_N"/>
</dbReference>
<name>A0A251TUA5_HELAN</name>
<dbReference type="InterPro" id="IPR016024">
    <property type="entry name" value="ARM-type_fold"/>
</dbReference>
<evidence type="ECO:0000313" key="2">
    <source>
        <dbReference type="EMBL" id="KAF5788827.1"/>
    </source>
</evidence>
<evidence type="ECO:0000259" key="1">
    <source>
        <dbReference type="Pfam" id="PF23568"/>
    </source>
</evidence>